<reference evidence="2 3" key="1">
    <citation type="journal article" date="2017" name="Int. J. Syst. Evol. Microbiol.">
        <title>Rhodosalinus sediminis gen. nov., sp. nov., isolated from marine saltern.</title>
        <authorList>
            <person name="Guo L.Y."/>
            <person name="Ling S.K."/>
            <person name="Li C.M."/>
            <person name="Chen G.J."/>
            <person name="Du Z.J."/>
        </authorList>
    </citation>
    <scope>NUCLEOTIDE SEQUENCE [LARGE SCALE GENOMIC DNA]</scope>
    <source>
        <strain evidence="2 3">WDN1C137</strain>
    </source>
</reference>
<keyword evidence="1" id="KW-1133">Transmembrane helix</keyword>
<dbReference type="OrthoDB" id="7852511at2"/>
<evidence type="ECO:0000256" key="1">
    <source>
        <dbReference type="SAM" id="Phobius"/>
    </source>
</evidence>
<keyword evidence="3" id="KW-1185">Reference proteome</keyword>
<feature type="transmembrane region" description="Helical" evidence="1">
    <location>
        <begin position="49"/>
        <end position="67"/>
    </location>
</feature>
<protein>
    <submittedName>
        <fullName evidence="2">Uncharacterized protein</fullName>
    </submittedName>
</protein>
<proteinExistence type="predicted"/>
<dbReference type="EMBL" id="QOHR01000014">
    <property type="protein sequence ID" value="REC56032.1"/>
    <property type="molecule type" value="Genomic_DNA"/>
</dbReference>
<evidence type="ECO:0000313" key="3">
    <source>
        <dbReference type="Proteomes" id="UP000257131"/>
    </source>
</evidence>
<gene>
    <name evidence="2" type="ORF">DRV84_10430</name>
</gene>
<dbReference type="AlphaFoldDB" id="A0A3D9BRG5"/>
<feature type="transmembrane region" description="Helical" evidence="1">
    <location>
        <begin position="73"/>
        <end position="92"/>
    </location>
</feature>
<dbReference type="Proteomes" id="UP000257131">
    <property type="component" value="Unassembled WGS sequence"/>
</dbReference>
<organism evidence="2 3">
    <name type="scientific">Rhodosalinus sediminis</name>
    <dbReference type="NCBI Taxonomy" id="1940533"/>
    <lineage>
        <taxon>Bacteria</taxon>
        <taxon>Pseudomonadati</taxon>
        <taxon>Pseudomonadota</taxon>
        <taxon>Alphaproteobacteria</taxon>
        <taxon>Rhodobacterales</taxon>
        <taxon>Paracoccaceae</taxon>
        <taxon>Rhodosalinus</taxon>
    </lineage>
</organism>
<comment type="caution">
    <text evidence="2">The sequence shown here is derived from an EMBL/GenBank/DDBJ whole genome shotgun (WGS) entry which is preliminary data.</text>
</comment>
<name>A0A3D9BRG5_9RHOB</name>
<sequence>MLIVAPNTVLNPAALETRQVPKKIFGRIAVLPRRAGPAAWARIALDVQILRYLVALAPFVLAMAIWPRLAFPIAQAPILMVLLVGVVEMRVLRPTKAGRARLIDADAAERGLDTLRFRARAALTRIAARKGIEQERLHLVVEQSELARVPPLTLVSVQIDGPEPRLLPLDAAERAILSDGLFDAELTERDLLRINLREESFLRDVSLEARAVSAHARLAARMEAARAEAAE</sequence>
<keyword evidence="1" id="KW-0812">Transmembrane</keyword>
<accession>A0A3D9BRG5</accession>
<dbReference type="RefSeq" id="WP_115980188.1">
    <property type="nucleotide sequence ID" value="NZ_QOHR01000014.1"/>
</dbReference>
<evidence type="ECO:0000313" key="2">
    <source>
        <dbReference type="EMBL" id="REC56032.1"/>
    </source>
</evidence>
<keyword evidence="1" id="KW-0472">Membrane</keyword>